<dbReference type="CDD" id="cd09279">
    <property type="entry name" value="RNase_HI_like"/>
    <property type="match status" value="1"/>
</dbReference>
<dbReference type="SUPFAM" id="SSF53098">
    <property type="entry name" value="Ribonuclease H-like"/>
    <property type="match status" value="1"/>
</dbReference>
<name>A0AAD8S3L6_LOLMU</name>
<proteinExistence type="predicted"/>
<dbReference type="PANTHER" id="PTHR48475:SF2">
    <property type="entry name" value="RIBONUCLEASE H"/>
    <property type="match status" value="1"/>
</dbReference>
<evidence type="ECO:0000313" key="5">
    <source>
        <dbReference type="Proteomes" id="UP001231189"/>
    </source>
</evidence>
<dbReference type="InterPro" id="IPR041588">
    <property type="entry name" value="Integrase_H2C2"/>
</dbReference>
<evidence type="ECO:0008006" key="6">
    <source>
        <dbReference type="Google" id="ProtNLM"/>
    </source>
</evidence>
<organism evidence="4 5">
    <name type="scientific">Lolium multiflorum</name>
    <name type="common">Italian ryegrass</name>
    <name type="synonym">Lolium perenne subsp. multiflorum</name>
    <dbReference type="NCBI Taxonomy" id="4521"/>
    <lineage>
        <taxon>Eukaryota</taxon>
        <taxon>Viridiplantae</taxon>
        <taxon>Streptophyta</taxon>
        <taxon>Embryophyta</taxon>
        <taxon>Tracheophyta</taxon>
        <taxon>Spermatophyta</taxon>
        <taxon>Magnoliopsida</taxon>
        <taxon>Liliopsida</taxon>
        <taxon>Poales</taxon>
        <taxon>Poaceae</taxon>
        <taxon>BOP clade</taxon>
        <taxon>Pooideae</taxon>
        <taxon>Poodae</taxon>
        <taxon>Poeae</taxon>
        <taxon>Poeae Chloroplast Group 2 (Poeae type)</taxon>
        <taxon>Loliodinae</taxon>
        <taxon>Loliinae</taxon>
        <taxon>Lolium</taxon>
    </lineage>
</organism>
<feature type="compositionally biased region" description="Basic residues" evidence="1">
    <location>
        <begin position="596"/>
        <end position="613"/>
    </location>
</feature>
<dbReference type="Gene3D" id="1.10.340.70">
    <property type="match status" value="1"/>
</dbReference>
<feature type="domain" description="Integrase zinc-binding" evidence="3">
    <location>
        <begin position="455"/>
        <end position="505"/>
    </location>
</feature>
<sequence length="650" mass="73003">MITISGDYKKAHECELGEAAFAKSVISGEELQGYRATVDPKEMHTTKKQISEQKTSFKSAIDTKKIDLKDHIGWNVCAYVDDIAVMTRKGSDLISDLTETFENLQRFVSRLGEKALPLYKLLKKTDKFFWDDAADASLQESKEILVSPPILSAPKESEPMLLYLAASNKVISLVIVVERKEEAKWDIELSAFDINYKARIAIKSHILADFVADWIESPDADLEPEPETWVMHFDGSNQHQGLGAGVTLKSPTREELQYVLQIHFEATNNMAEYEALLHGMHIAKEIGIKHIICFGDSDLVAQQVAGTWNARNSVMATYRDEVDEIAKCFLGYEVKYVRRDDNTAADMLSNLGSGRKPIPPGIFLEHLQIHSVKGANPENPDVAVSPAKEVMVITPAWTKPFLDYLLDRNKLPEDEVLARQVARRARSYTIVDGHLYKRSANGVFIKCVSNQDGIEILREIHAGNCGHHAAPRSLVAKAFRQGFYWLTAKEDAEKFVKRCRGCQYYATQPDAPAQELKTIPITGPFAVWGLDMIMASPSINFNQFLEKEKLKSNGSNFTDWFRHNMNKELPELFSMLKSTEVEIQKEHQVLMVNKTTKFKKQGKPKKDLKKGGKKAAAPPEKPKGGPKPDTDCYYIAIGRVTEAELPQVLG</sequence>
<accession>A0AAD8S3L6</accession>
<feature type="compositionally biased region" description="Basic and acidic residues" evidence="1">
    <location>
        <begin position="620"/>
        <end position="629"/>
    </location>
</feature>
<dbReference type="Gene3D" id="3.30.70.270">
    <property type="match status" value="1"/>
</dbReference>
<reference evidence="4" key="1">
    <citation type="submission" date="2023-07" db="EMBL/GenBank/DDBJ databases">
        <title>A chromosome-level genome assembly of Lolium multiflorum.</title>
        <authorList>
            <person name="Chen Y."/>
            <person name="Copetti D."/>
            <person name="Kolliker R."/>
            <person name="Studer B."/>
        </authorList>
    </citation>
    <scope>NUCLEOTIDE SEQUENCE</scope>
    <source>
        <strain evidence="4">02402/16</strain>
        <tissue evidence="4">Leaf</tissue>
    </source>
</reference>
<dbReference type="AlphaFoldDB" id="A0AAD8S3L6"/>
<comment type="caution">
    <text evidence="4">The sequence shown here is derived from an EMBL/GenBank/DDBJ whole genome shotgun (WGS) entry which is preliminary data.</text>
</comment>
<dbReference type="InterPro" id="IPR036397">
    <property type="entry name" value="RNaseH_sf"/>
</dbReference>
<evidence type="ECO:0000259" key="3">
    <source>
        <dbReference type="Pfam" id="PF17921"/>
    </source>
</evidence>
<evidence type="ECO:0000313" key="4">
    <source>
        <dbReference type="EMBL" id="KAK1644293.1"/>
    </source>
</evidence>
<evidence type="ECO:0000259" key="2">
    <source>
        <dbReference type="Pfam" id="PF13456"/>
    </source>
</evidence>
<dbReference type="InterPro" id="IPR043128">
    <property type="entry name" value="Rev_trsase/Diguanyl_cyclase"/>
</dbReference>
<dbReference type="EMBL" id="JAUUTY010000004">
    <property type="protein sequence ID" value="KAK1644293.1"/>
    <property type="molecule type" value="Genomic_DNA"/>
</dbReference>
<dbReference type="Pfam" id="PF13456">
    <property type="entry name" value="RVT_3"/>
    <property type="match status" value="1"/>
</dbReference>
<dbReference type="SUPFAM" id="SSF56672">
    <property type="entry name" value="DNA/RNA polymerases"/>
    <property type="match status" value="1"/>
</dbReference>
<feature type="region of interest" description="Disordered" evidence="1">
    <location>
        <begin position="596"/>
        <end position="629"/>
    </location>
</feature>
<dbReference type="Gene3D" id="3.30.420.10">
    <property type="entry name" value="Ribonuclease H-like superfamily/Ribonuclease H"/>
    <property type="match status" value="1"/>
</dbReference>
<dbReference type="Pfam" id="PF17921">
    <property type="entry name" value="Integrase_H2C2"/>
    <property type="match status" value="1"/>
</dbReference>
<dbReference type="Proteomes" id="UP001231189">
    <property type="component" value="Unassembled WGS sequence"/>
</dbReference>
<dbReference type="InterPro" id="IPR002156">
    <property type="entry name" value="RNaseH_domain"/>
</dbReference>
<dbReference type="GO" id="GO:0003676">
    <property type="term" value="F:nucleic acid binding"/>
    <property type="evidence" value="ECO:0007669"/>
    <property type="project" value="InterPro"/>
</dbReference>
<protein>
    <recommendedName>
        <fullName evidence="6">RNase H type-1 domain-containing protein</fullName>
    </recommendedName>
</protein>
<dbReference type="InterPro" id="IPR012337">
    <property type="entry name" value="RNaseH-like_sf"/>
</dbReference>
<keyword evidence="5" id="KW-1185">Reference proteome</keyword>
<dbReference type="InterPro" id="IPR043502">
    <property type="entry name" value="DNA/RNA_pol_sf"/>
</dbReference>
<dbReference type="PANTHER" id="PTHR48475">
    <property type="entry name" value="RIBONUCLEASE H"/>
    <property type="match status" value="1"/>
</dbReference>
<gene>
    <name evidence="4" type="ORF">QYE76_062098</name>
</gene>
<evidence type="ECO:0000256" key="1">
    <source>
        <dbReference type="SAM" id="MobiDB-lite"/>
    </source>
</evidence>
<dbReference type="GO" id="GO:0004523">
    <property type="term" value="F:RNA-DNA hybrid ribonuclease activity"/>
    <property type="evidence" value="ECO:0007669"/>
    <property type="project" value="InterPro"/>
</dbReference>
<feature type="domain" description="RNase H type-1" evidence="2">
    <location>
        <begin position="233"/>
        <end position="350"/>
    </location>
</feature>